<evidence type="ECO:0000313" key="3">
    <source>
        <dbReference type="Proteomes" id="UP000484842"/>
    </source>
</evidence>
<sequence>MKRLVLGVSILLAGSPASAQSDIWWLAPPLELAQPFLLFAPELQPALQELKQQPPTPAPVRWVVPKLAPLTASEDARLSFTPSPERRQKLLNAVVVRWRAVNPTAADDFQQVLRRVDLFKVLADDLGKVGLRVNNVADAYAAYWFNAWETVNGVRTPGSRKQAQAVKVQVARAMLASGELGRATEAQKQEMAEELLIQAVTISAANEAVQGDLDAQIALAEAVDADAQQRGLDLSRMRLTDAGFAFPQ</sequence>
<dbReference type="Pfam" id="PF20388">
    <property type="entry name" value="DUF6683"/>
    <property type="match status" value="1"/>
</dbReference>
<gene>
    <name evidence="2" type="ORF">F8S09_08625</name>
</gene>
<evidence type="ECO:0000313" key="2">
    <source>
        <dbReference type="EMBL" id="MPY66754.1"/>
    </source>
</evidence>
<dbReference type="AlphaFoldDB" id="A0A7X1NWH1"/>
<dbReference type="RefSeq" id="WP_152871099.1">
    <property type="nucleotide sequence ID" value="NZ_WBSL01000003.1"/>
</dbReference>
<name>A0A7X1NWH1_9DEIO</name>
<comment type="caution">
    <text evidence="2">The sequence shown here is derived from an EMBL/GenBank/DDBJ whole genome shotgun (WGS) entry which is preliminary data.</text>
</comment>
<proteinExistence type="predicted"/>
<protein>
    <submittedName>
        <fullName evidence="2">Uncharacterized protein</fullName>
    </submittedName>
</protein>
<dbReference type="EMBL" id="WBSL01000003">
    <property type="protein sequence ID" value="MPY66754.1"/>
    <property type="molecule type" value="Genomic_DNA"/>
</dbReference>
<keyword evidence="3" id="KW-1185">Reference proteome</keyword>
<accession>A0A7X1NWH1</accession>
<dbReference type="InterPro" id="IPR046505">
    <property type="entry name" value="DUF6683"/>
</dbReference>
<feature type="signal peptide" evidence="1">
    <location>
        <begin position="1"/>
        <end position="19"/>
    </location>
</feature>
<keyword evidence="1" id="KW-0732">Signal</keyword>
<evidence type="ECO:0000256" key="1">
    <source>
        <dbReference type="SAM" id="SignalP"/>
    </source>
</evidence>
<organism evidence="2 3">
    <name type="scientific">Deinococcus terrestris</name>
    <dbReference type="NCBI Taxonomy" id="2651870"/>
    <lineage>
        <taxon>Bacteria</taxon>
        <taxon>Thermotogati</taxon>
        <taxon>Deinococcota</taxon>
        <taxon>Deinococci</taxon>
        <taxon>Deinococcales</taxon>
        <taxon>Deinococcaceae</taxon>
        <taxon>Deinococcus</taxon>
    </lineage>
</organism>
<feature type="chain" id="PRO_5030591313" evidence="1">
    <location>
        <begin position="20"/>
        <end position="248"/>
    </location>
</feature>
<dbReference type="Proteomes" id="UP000484842">
    <property type="component" value="Unassembled WGS sequence"/>
</dbReference>
<reference evidence="2 3" key="1">
    <citation type="submission" date="2019-10" db="EMBL/GenBank/DDBJ databases">
        <title>Deinococcus sp. isolated from soil.</title>
        <authorList>
            <person name="Li Y."/>
            <person name="Wang J."/>
        </authorList>
    </citation>
    <scope>NUCLEOTIDE SEQUENCE [LARGE SCALE GENOMIC DNA]</scope>
    <source>
        <strain evidence="2 3">SDU3-2</strain>
    </source>
</reference>